<keyword evidence="4" id="KW-0804">Transcription</keyword>
<dbReference type="Pfam" id="PF14215">
    <property type="entry name" value="bHLH-MYC_N"/>
    <property type="match status" value="1"/>
</dbReference>
<sequence length="637" mass="70776">MVTGMQNQEGVSENLRKQLAVAVRSIQWSYAIFWSLSTTQHGVLEWGDGYYNGDIKTRKTIQAMELKADKMGLQRSEQLRELYESLLEEEADQQAKRPSAALSPEDLSDAEWYYLVCMSFAFSPGQGLPGRALAFGQTIWLCDAQHADSKVFSRSLLAKSASIQTVVCFPHLGGVIELGITELVSEDPSLIQHVKTSLLEFSKLVCSEKSSSAHHHIDDDKEPIRAMVGNETVDVIALDNVCSATKEISFDQEGINEMHGNFNEELDTSSPDEGSNGCGHTHQAEDSFMLDGINVQGSISSSDCISQAFVNQERVISFPRGAIVKNLHLIELQENNDTKFSSLELGTADDLHYKRIISTVLGNSHGLVEHPSICSYGYKSSFVSWKKGVVDGHRSQAHQKILKKILITVPLMHGGCSNKSIKENGGIKGSQKLEMDDICIENVLPDKRGEDEKFMILRSMVPSLGKIDKASILTDTINYVQELEARVEELESCIDMAVFEAKGRKKYPDIIEQTSDNYDNRRTEAIKKPSINKRKACDIDDPDPELNGVVHKECLPSDMKVSVKERDVLIEIRCVWREYLLLDIMDAINDLYLDAHSVQSSTLDGVFTLIVNSKFRGVPVASAGRIKQALLKITGVN</sequence>
<evidence type="ECO:0000256" key="1">
    <source>
        <dbReference type="ARBA" id="ARBA00004123"/>
    </source>
</evidence>
<dbReference type="InterPro" id="IPR054502">
    <property type="entry name" value="bHLH-TF_ACT-like_plant"/>
</dbReference>
<dbReference type="Gene3D" id="4.10.280.10">
    <property type="entry name" value="Helix-loop-helix DNA-binding domain"/>
    <property type="match status" value="1"/>
</dbReference>
<dbReference type="PROSITE" id="PS50888">
    <property type="entry name" value="BHLH"/>
    <property type="match status" value="1"/>
</dbReference>
<dbReference type="GO" id="GO:0080090">
    <property type="term" value="P:regulation of primary metabolic process"/>
    <property type="evidence" value="ECO:0007669"/>
    <property type="project" value="UniProtKB-ARBA"/>
</dbReference>
<dbReference type="Pfam" id="PF22754">
    <property type="entry name" value="bHLH-TF_ACT-like_plant"/>
    <property type="match status" value="1"/>
</dbReference>
<evidence type="ECO:0000256" key="3">
    <source>
        <dbReference type="ARBA" id="ARBA00023159"/>
    </source>
</evidence>
<dbReference type="PANTHER" id="PTHR46266:SF1">
    <property type="entry name" value="TRANSCRIPTION FACTOR MYC1"/>
    <property type="match status" value="1"/>
</dbReference>
<dbReference type="AlphaFoldDB" id="A0A7S6TB01"/>
<keyword evidence="3" id="KW-0010">Activator</keyword>
<evidence type="ECO:0000256" key="2">
    <source>
        <dbReference type="ARBA" id="ARBA00023015"/>
    </source>
</evidence>
<name>A0A7S6TB01_PAESU</name>
<dbReference type="InterPro" id="IPR011598">
    <property type="entry name" value="bHLH_dom"/>
</dbReference>
<dbReference type="PANTHER" id="PTHR46266">
    <property type="entry name" value="TRANSCRIPTION FACTOR TT8"/>
    <property type="match status" value="1"/>
</dbReference>
<dbReference type="GO" id="GO:0046983">
    <property type="term" value="F:protein dimerization activity"/>
    <property type="evidence" value="ECO:0007669"/>
    <property type="project" value="InterPro"/>
</dbReference>
<feature type="domain" description="BHLH" evidence="6">
    <location>
        <begin position="434"/>
        <end position="483"/>
    </location>
</feature>
<organism evidence="7">
    <name type="scientific">Paeonia suffruticosa</name>
    <name type="common">Tree peony</name>
    <name type="synonym">Paeonia moutan</name>
    <dbReference type="NCBI Taxonomy" id="45171"/>
    <lineage>
        <taxon>Eukaryota</taxon>
        <taxon>Viridiplantae</taxon>
        <taxon>Streptophyta</taxon>
        <taxon>Embryophyta</taxon>
        <taxon>Tracheophyta</taxon>
        <taxon>Spermatophyta</taxon>
        <taxon>Magnoliopsida</taxon>
        <taxon>eudicotyledons</taxon>
        <taxon>Gunneridae</taxon>
        <taxon>Pentapetalae</taxon>
        <taxon>Saxifragales</taxon>
        <taxon>Paeoniaceae</taxon>
        <taxon>Paeonia</taxon>
    </lineage>
</organism>
<evidence type="ECO:0000256" key="5">
    <source>
        <dbReference type="ARBA" id="ARBA00023242"/>
    </source>
</evidence>
<evidence type="ECO:0000259" key="6">
    <source>
        <dbReference type="PROSITE" id="PS50888"/>
    </source>
</evidence>
<accession>A0A7S6TB01</accession>
<reference evidence="7" key="1">
    <citation type="submission" date="2020-01" db="EMBL/GenBank/DDBJ databases">
        <authorList>
            <person name="Qi Y."/>
        </authorList>
    </citation>
    <scope>NUCLEOTIDE SEQUENCE</scope>
</reference>
<dbReference type="InterPro" id="IPR036638">
    <property type="entry name" value="HLH_DNA-bd_sf"/>
</dbReference>
<dbReference type="InterPro" id="IPR025610">
    <property type="entry name" value="MYC/MYB_N"/>
</dbReference>
<keyword evidence="5" id="KW-0539">Nucleus</keyword>
<dbReference type="EMBL" id="MN920701">
    <property type="protein sequence ID" value="QOU09625.1"/>
    <property type="molecule type" value="mRNA"/>
</dbReference>
<dbReference type="Pfam" id="PF00010">
    <property type="entry name" value="HLH"/>
    <property type="match status" value="1"/>
</dbReference>
<dbReference type="SMART" id="SM00353">
    <property type="entry name" value="HLH"/>
    <property type="match status" value="1"/>
</dbReference>
<dbReference type="GO" id="GO:0005634">
    <property type="term" value="C:nucleus"/>
    <property type="evidence" value="ECO:0007669"/>
    <property type="project" value="UniProtKB-SubCell"/>
</dbReference>
<protein>
    <submittedName>
        <fullName evidence="7">BHLH2</fullName>
    </submittedName>
</protein>
<dbReference type="SUPFAM" id="SSF47459">
    <property type="entry name" value="HLH, helix-loop-helix DNA-binding domain"/>
    <property type="match status" value="1"/>
</dbReference>
<proteinExistence type="evidence at transcript level"/>
<keyword evidence="2" id="KW-0805">Transcription regulation</keyword>
<comment type="subcellular location">
    <subcellularLocation>
        <location evidence="1">Nucleus</location>
    </subcellularLocation>
</comment>
<evidence type="ECO:0000256" key="4">
    <source>
        <dbReference type="ARBA" id="ARBA00023163"/>
    </source>
</evidence>
<evidence type="ECO:0000313" key="7">
    <source>
        <dbReference type="EMBL" id="QOU09625.1"/>
    </source>
</evidence>